<dbReference type="InterPro" id="IPR016181">
    <property type="entry name" value="Acyl_CoA_acyltransferase"/>
</dbReference>
<evidence type="ECO:0000259" key="3">
    <source>
        <dbReference type="PROSITE" id="PS51186"/>
    </source>
</evidence>
<feature type="domain" description="N-acetyltransferase" evidence="3">
    <location>
        <begin position="1"/>
        <end position="174"/>
    </location>
</feature>
<protein>
    <submittedName>
        <fullName evidence="4">GNAT family N-acetyltransferase</fullName>
    </submittedName>
</protein>
<keyword evidence="2" id="KW-0012">Acyltransferase</keyword>
<evidence type="ECO:0000313" key="5">
    <source>
        <dbReference type="Proteomes" id="UP000460549"/>
    </source>
</evidence>
<name>A0A7X2PE49_9SPIO</name>
<comment type="caution">
    <text evidence="4">The sequence shown here is derived from an EMBL/GenBank/DDBJ whole genome shotgun (WGS) entry which is preliminary data.</text>
</comment>
<dbReference type="RefSeq" id="WP_154425834.1">
    <property type="nucleotide sequence ID" value="NZ_VUNN01000016.1"/>
</dbReference>
<accession>A0A7X2PE49</accession>
<sequence>MKLNKCTSADFDRITEYYKFVIDNTLGMKTYCPWIYGKHPTDEMIKNYIDSGYMYFLEDNSQIVAASVLTPFQDEDYSSVNWSIKLKSDEVSVIHLLCVNPKYQGRGISKILIESLIDIAKRDSKKGIRLDALYSNTRAHRLYEGMGFKKCDVKNWYAGNTGWTDFYLFEYYFI</sequence>
<evidence type="ECO:0000256" key="2">
    <source>
        <dbReference type="ARBA" id="ARBA00023315"/>
    </source>
</evidence>
<gene>
    <name evidence="4" type="ORF">FYJ80_08115</name>
</gene>
<dbReference type="AlphaFoldDB" id="A0A7X2PE49"/>
<proteinExistence type="predicted"/>
<dbReference type="Proteomes" id="UP000460549">
    <property type="component" value="Unassembled WGS sequence"/>
</dbReference>
<evidence type="ECO:0000256" key="1">
    <source>
        <dbReference type="ARBA" id="ARBA00022679"/>
    </source>
</evidence>
<dbReference type="Pfam" id="PF00583">
    <property type="entry name" value="Acetyltransf_1"/>
    <property type="match status" value="1"/>
</dbReference>
<dbReference type="InterPro" id="IPR000182">
    <property type="entry name" value="GNAT_dom"/>
</dbReference>
<dbReference type="PANTHER" id="PTHR43420:SF47">
    <property type="entry name" value="N-ACETYLTRANSFERASE DOMAIN-CONTAINING PROTEIN"/>
    <property type="match status" value="1"/>
</dbReference>
<reference evidence="4 5" key="1">
    <citation type="submission" date="2019-08" db="EMBL/GenBank/DDBJ databases">
        <title>In-depth cultivation of the pig gut microbiome towards novel bacterial diversity and tailored functional studies.</title>
        <authorList>
            <person name="Wylensek D."/>
            <person name="Hitch T.C.A."/>
            <person name="Clavel T."/>
        </authorList>
    </citation>
    <scope>NUCLEOTIDE SEQUENCE [LARGE SCALE GENOMIC DNA]</scope>
    <source>
        <strain evidence="4 5">NM-380-WT-3C1</strain>
    </source>
</reference>
<dbReference type="SUPFAM" id="SSF55729">
    <property type="entry name" value="Acyl-CoA N-acyltransferases (Nat)"/>
    <property type="match status" value="1"/>
</dbReference>
<evidence type="ECO:0000313" key="4">
    <source>
        <dbReference type="EMBL" id="MSU06738.1"/>
    </source>
</evidence>
<dbReference type="GO" id="GO:0016747">
    <property type="term" value="F:acyltransferase activity, transferring groups other than amino-acyl groups"/>
    <property type="evidence" value="ECO:0007669"/>
    <property type="project" value="InterPro"/>
</dbReference>
<dbReference type="EMBL" id="VUNN01000016">
    <property type="protein sequence ID" value="MSU06738.1"/>
    <property type="molecule type" value="Genomic_DNA"/>
</dbReference>
<dbReference type="InterPro" id="IPR050680">
    <property type="entry name" value="YpeA/RimI_acetyltransf"/>
</dbReference>
<dbReference type="Gene3D" id="3.40.630.30">
    <property type="match status" value="1"/>
</dbReference>
<organism evidence="4 5">
    <name type="scientific">Bullifex porci</name>
    <dbReference type="NCBI Taxonomy" id="2606638"/>
    <lineage>
        <taxon>Bacteria</taxon>
        <taxon>Pseudomonadati</taxon>
        <taxon>Spirochaetota</taxon>
        <taxon>Spirochaetia</taxon>
        <taxon>Spirochaetales</taxon>
        <taxon>Spirochaetaceae</taxon>
        <taxon>Bullifex</taxon>
    </lineage>
</organism>
<dbReference type="CDD" id="cd04301">
    <property type="entry name" value="NAT_SF"/>
    <property type="match status" value="1"/>
</dbReference>
<keyword evidence="5" id="KW-1185">Reference proteome</keyword>
<keyword evidence="1 4" id="KW-0808">Transferase</keyword>
<dbReference type="PROSITE" id="PS51186">
    <property type="entry name" value="GNAT"/>
    <property type="match status" value="1"/>
</dbReference>
<dbReference type="PANTHER" id="PTHR43420">
    <property type="entry name" value="ACETYLTRANSFERASE"/>
    <property type="match status" value="1"/>
</dbReference>